<dbReference type="SUPFAM" id="SSF52047">
    <property type="entry name" value="RNI-like"/>
    <property type="match status" value="1"/>
</dbReference>
<accession>A0A4Y7PV27</accession>
<dbReference type="Gene3D" id="1.20.1280.50">
    <property type="match status" value="1"/>
</dbReference>
<dbReference type="SUPFAM" id="SSF81383">
    <property type="entry name" value="F-box domain"/>
    <property type="match status" value="1"/>
</dbReference>
<protein>
    <submittedName>
        <fullName evidence="2">Uncharacterized protein</fullName>
    </submittedName>
</protein>
<evidence type="ECO:0000256" key="1">
    <source>
        <dbReference type="SAM" id="MobiDB-lite"/>
    </source>
</evidence>
<dbReference type="AlphaFoldDB" id="A0A4Y7PV27"/>
<dbReference type="STRING" id="50990.A0A4Y7PV27"/>
<dbReference type="Gene3D" id="3.80.10.10">
    <property type="entry name" value="Ribonuclease Inhibitor"/>
    <property type="match status" value="1"/>
</dbReference>
<gene>
    <name evidence="2" type="ORF">BD410DRAFT_830912</name>
</gene>
<dbReference type="OrthoDB" id="2269034at2759"/>
<name>A0A4Y7PV27_9AGAM</name>
<evidence type="ECO:0000313" key="2">
    <source>
        <dbReference type="EMBL" id="TDL18380.1"/>
    </source>
</evidence>
<dbReference type="VEuPathDB" id="FungiDB:BD410DRAFT_830912"/>
<dbReference type="InterPro" id="IPR036047">
    <property type="entry name" value="F-box-like_dom_sf"/>
</dbReference>
<organism evidence="2 3">
    <name type="scientific">Rickenella mellea</name>
    <dbReference type="NCBI Taxonomy" id="50990"/>
    <lineage>
        <taxon>Eukaryota</taxon>
        <taxon>Fungi</taxon>
        <taxon>Dikarya</taxon>
        <taxon>Basidiomycota</taxon>
        <taxon>Agaricomycotina</taxon>
        <taxon>Agaricomycetes</taxon>
        <taxon>Hymenochaetales</taxon>
        <taxon>Rickenellaceae</taxon>
        <taxon>Rickenella</taxon>
    </lineage>
</organism>
<keyword evidence="3" id="KW-1185">Reference proteome</keyword>
<dbReference type="Proteomes" id="UP000294933">
    <property type="component" value="Unassembled WGS sequence"/>
</dbReference>
<proteinExistence type="predicted"/>
<evidence type="ECO:0000313" key="3">
    <source>
        <dbReference type="Proteomes" id="UP000294933"/>
    </source>
</evidence>
<dbReference type="EMBL" id="ML170208">
    <property type="protein sequence ID" value="TDL18380.1"/>
    <property type="molecule type" value="Genomic_DNA"/>
</dbReference>
<dbReference type="InterPro" id="IPR032675">
    <property type="entry name" value="LRR_dom_sf"/>
</dbReference>
<sequence length="514" mass="58523">MARSDTLLGSQDNPILISGDDHGIGSREMGIDGKRSQVETIVISDDEYRDGERDEEVHVEEILLSNHPPRHPMTCSYEHTAHPFSPRIKANSKIRKMATVRSTNNTGLSTAHPCIPGPVSPIYRIPSEVFLEIFTYCVSHPEFPRPSVRSAPLQLCHVCRIWRKLAITTPRLWCKILLGPREFEGSHEEIDSPSRIALLFELYERILKVWMERAEGFLMSVHIRYTPSDLIPPVAEDLSPHAFRAVMKFPARWISVRLSMPGNHLAWTCMVTQRYFPNLKILEVDDTSIPAVGPASYKRPIFLEASVARRLSTLSVRGSIHTRRVETISFSRLRILSLTHACVTECLHLLKHCPALEDLTLQIYGLFALFIPFEEHIILLPRLENLHLSHTRHSETGDSSVSRCGEFGQLLEWFKLPMLRSFYLSTSIIGSGTDVKYDTWDYFSRLIVRSNCSLNRLELLSPHIKTSTILECLHLSPDLRYLGIPANEDLEHKIARVLPGLESLCIFKPQLSQD</sequence>
<reference evidence="2 3" key="1">
    <citation type="submission" date="2018-06" db="EMBL/GenBank/DDBJ databases">
        <title>A transcriptomic atlas of mushroom development highlights an independent origin of complex multicellularity.</title>
        <authorList>
            <consortium name="DOE Joint Genome Institute"/>
            <person name="Krizsan K."/>
            <person name="Almasi E."/>
            <person name="Merenyi Z."/>
            <person name="Sahu N."/>
            <person name="Viragh M."/>
            <person name="Koszo T."/>
            <person name="Mondo S."/>
            <person name="Kiss B."/>
            <person name="Balint B."/>
            <person name="Kues U."/>
            <person name="Barry K."/>
            <person name="Hegedus J.C."/>
            <person name="Henrissat B."/>
            <person name="Johnson J."/>
            <person name="Lipzen A."/>
            <person name="Ohm R."/>
            <person name="Nagy I."/>
            <person name="Pangilinan J."/>
            <person name="Yan J."/>
            <person name="Xiong Y."/>
            <person name="Grigoriev I.V."/>
            <person name="Hibbett D.S."/>
            <person name="Nagy L.G."/>
        </authorList>
    </citation>
    <scope>NUCLEOTIDE SEQUENCE [LARGE SCALE GENOMIC DNA]</scope>
    <source>
        <strain evidence="2 3">SZMC22713</strain>
    </source>
</reference>
<feature type="compositionally biased region" description="Basic and acidic residues" evidence="1">
    <location>
        <begin position="19"/>
        <end position="29"/>
    </location>
</feature>
<feature type="region of interest" description="Disordered" evidence="1">
    <location>
        <begin position="1"/>
        <end position="29"/>
    </location>
</feature>